<dbReference type="Proteomes" id="UP000501063">
    <property type="component" value="Plasmid pPniHBP1_1"/>
</dbReference>
<dbReference type="SUPFAM" id="SSF52833">
    <property type="entry name" value="Thioredoxin-like"/>
    <property type="match status" value="1"/>
</dbReference>
<organism evidence="1 2">
    <name type="scientific">Pseudomonas nitroreducens</name>
    <dbReference type="NCBI Taxonomy" id="46680"/>
    <lineage>
        <taxon>Bacteria</taxon>
        <taxon>Pseudomonadati</taxon>
        <taxon>Pseudomonadota</taxon>
        <taxon>Gammaproteobacteria</taxon>
        <taxon>Pseudomonadales</taxon>
        <taxon>Pseudomonadaceae</taxon>
        <taxon>Pseudomonas</taxon>
    </lineage>
</organism>
<name>A0A6G6J8L7_PSENT</name>
<reference evidence="1 2" key="1">
    <citation type="submission" date="2020-02" db="EMBL/GenBank/DDBJ databases">
        <title>Integrative conjugative elements (ICEs) and plasmids drive adaptation of Pseudomonas nitroreducens strain HBP1 to wastewater environment.</title>
        <authorList>
            <person name="Sentchilo V."/>
            <person name="Carraro N."/>
            <person name="Bertelli C."/>
            <person name="van der Meer J.R."/>
        </authorList>
    </citation>
    <scope>NUCLEOTIDE SEQUENCE [LARGE SCALE GENOMIC DNA]</scope>
    <source>
        <strain evidence="1 2">HBP1</strain>
        <plasmid evidence="2">ppnihbp1_1</plasmid>
    </source>
</reference>
<protein>
    <recommendedName>
        <fullName evidence="3">Thioredoxin domain-containing protein</fullName>
    </recommendedName>
</protein>
<proteinExistence type="predicted"/>
<sequence length="297" mass="33335">MNQKLKIGLAFIAGGFIFNANTVMSNVPSGQDVLSDALTAALDKVNQNTRDRENAELDKLPNILDCQHMEWMKNCTELNRNAKKNPNAPLRITNNNGLEFNFQPGTPSAVIKLQLEQTPQAANELVTYMDQTWGQYKQAADLYQMAMWQRGDLQNIKGLDAAMEQSSAVKPIDTDSLSISVFTESTCPVCDRQLATLSRLVQKYPKLKVKIFQLDRDAQVFAEKVTGRGLTGRMLTKTEQDNVTKMGITAWPITWIDNMKVSRRETLVGNRTLNQLEGRLMAMTYVKNNTVAKKDAK</sequence>
<dbReference type="KEGG" id="pnt:G5B91_35030"/>
<dbReference type="RefSeq" id="WP_024764894.1">
    <property type="nucleotide sequence ID" value="NZ_CP049142.1"/>
</dbReference>
<evidence type="ECO:0000313" key="2">
    <source>
        <dbReference type="Proteomes" id="UP000501063"/>
    </source>
</evidence>
<dbReference type="AlphaFoldDB" id="A0A6G6J8L7"/>
<geneLocation type="plasmid" evidence="2">
    <name>ppnihbp1_1</name>
</geneLocation>
<keyword evidence="1" id="KW-0614">Plasmid</keyword>
<evidence type="ECO:0008006" key="3">
    <source>
        <dbReference type="Google" id="ProtNLM"/>
    </source>
</evidence>
<dbReference type="InterPro" id="IPR036249">
    <property type="entry name" value="Thioredoxin-like_sf"/>
</dbReference>
<evidence type="ECO:0000313" key="1">
    <source>
        <dbReference type="EMBL" id="QIE91547.1"/>
    </source>
</evidence>
<gene>
    <name evidence="1" type="ORF">G5B91_35030</name>
</gene>
<dbReference type="EMBL" id="CP049142">
    <property type="protein sequence ID" value="QIE91547.1"/>
    <property type="molecule type" value="Genomic_DNA"/>
</dbReference>
<accession>A0A6G6J8L7</accession>
<dbReference type="Gene3D" id="3.40.30.10">
    <property type="entry name" value="Glutaredoxin"/>
    <property type="match status" value="1"/>
</dbReference>